<sequence length="343" mass="38429">MQSRALSLFRAKYIVTIKNTNKILLIRMLDKGDALCVGVPALRYFRQKFQGASLHFMGFAQGKELVKAAEPDVVVSGLEQHQWPEHIIPAMETFLGLAEQIIAEGYSQIVCLDTAFMPCFLSRFLKDAGEPVVGNYISLSVQELIDQFQSQQLKPEYVNDAANYLRSDFFAMARWHTPWWQSSPQLDYGYPEFYLRHCCGFDQIEMDMSVNLSESATSSDLQGDRKVVALAPFSENSAYDYPFADQLKSELTAMGYQVWNVPKQDASVRNTLMRLQASDLLVTVPDGAQWQATAVNCPSLVVCGDMDPRRLVPDYATDPHVGPIPADDLAQSIHSIFTESADS</sequence>
<dbReference type="Proteomes" id="UP000606935">
    <property type="component" value="Unassembled WGS sequence"/>
</dbReference>
<dbReference type="SUPFAM" id="SSF53756">
    <property type="entry name" value="UDP-Glycosyltransferase/glycogen phosphorylase"/>
    <property type="match status" value="1"/>
</dbReference>
<proteinExistence type="predicted"/>
<comment type="caution">
    <text evidence="1">The sequence shown here is derived from an EMBL/GenBank/DDBJ whole genome shotgun (WGS) entry which is preliminary data.</text>
</comment>
<organism evidence="1 2">
    <name type="scientific">Bowmanella pacifica</name>
    <dbReference type="NCBI Taxonomy" id="502051"/>
    <lineage>
        <taxon>Bacteria</taxon>
        <taxon>Pseudomonadati</taxon>
        <taxon>Pseudomonadota</taxon>
        <taxon>Gammaproteobacteria</taxon>
        <taxon>Alteromonadales</taxon>
        <taxon>Alteromonadaceae</taxon>
        <taxon>Bowmanella</taxon>
    </lineage>
</organism>
<reference evidence="1" key="1">
    <citation type="journal article" date="2014" name="Int. J. Syst. Evol. Microbiol.">
        <title>Complete genome sequence of Corynebacterium casei LMG S-19264T (=DSM 44701T), isolated from a smear-ripened cheese.</title>
        <authorList>
            <consortium name="US DOE Joint Genome Institute (JGI-PGF)"/>
            <person name="Walter F."/>
            <person name="Albersmeier A."/>
            <person name="Kalinowski J."/>
            <person name="Ruckert C."/>
        </authorList>
    </citation>
    <scope>NUCLEOTIDE SEQUENCE</scope>
    <source>
        <strain evidence="1">CGMCC 1.7086</strain>
    </source>
</reference>
<evidence type="ECO:0000313" key="2">
    <source>
        <dbReference type="Proteomes" id="UP000606935"/>
    </source>
</evidence>
<gene>
    <name evidence="1" type="ORF">GCM10010982_35470</name>
</gene>
<dbReference type="AlphaFoldDB" id="A0A918DMW2"/>
<name>A0A918DMW2_9ALTE</name>
<evidence type="ECO:0000313" key="1">
    <source>
        <dbReference type="EMBL" id="GGO73890.1"/>
    </source>
</evidence>
<keyword evidence="2" id="KW-1185">Reference proteome</keyword>
<accession>A0A918DMW2</accession>
<dbReference type="Gene3D" id="3.40.50.2000">
    <property type="entry name" value="Glycogen Phosphorylase B"/>
    <property type="match status" value="1"/>
</dbReference>
<reference evidence="1" key="2">
    <citation type="submission" date="2020-09" db="EMBL/GenBank/DDBJ databases">
        <authorList>
            <person name="Sun Q."/>
            <person name="Zhou Y."/>
        </authorList>
    </citation>
    <scope>NUCLEOTIDE SEQUENCE</scope>
    <source>
        <strain evidence="1">CGMCC 1.7086</strain>
    </source>
</reference>
<dbReference type="EMBL" id="BMLS01000007">
    <property type="protein sequence ID" value="GGO73890.1"/>
    <property type="molecule type" value="Genomic_DNA"/>
</dbReference>
<evidence type="ECO:0008006" key="3">
    <source>
        <dbReference type="Google" id="ProtNLM"/>
    </source>
</evidence>
<protein>
    <recommendedName>
        <fullName evidence="3">ADP-heptose:LPS heptosyltransferase</fullName>
    </recommendedName>
</protein>